<dbReference type="EMBL" id="UINC01079395">
    <property type="protein sequence ID" value="SVC21362.1"/>
    <property type="molecule type" value="Genomic_DNA"/>
</dbReference>
<reference evidence="1" key="1">
    <citation type="submission" date="2018-05" db="EMBL/GenBank/DDBJ databases">
        <authorList>
            <person name="Lanie J.A."/>
            <person name="Ng W.-L."/>
            <person name="Kazmierczak K.M."/>
            <person name="Andrzejewski T.M."/>
            <person name="Davidsen T.M."/>
            <person name="Wayne K.J."/>
            <person name="Tettelin H."/>
            <person name="Glass J.I."/>
            <person name="Rusch D."/>
            <person name="Podicherti R."/>
            <person name="Tsui H.-C.T."/>
            <person name="Winkler M.E."/>
        </authorList>
    </citation>
    <scope>NUCLEOTIDE SEQUENCE</scope>
</reference>
<evidence type="ECO:0000313" key="1">
    <source>
        <dbReference type="EMBL" id="SVC21362.1"/>
    </source>
</evidence>
<protein>
    <submittedName>
        <fullName evidence="1">Uncharacterized protein</fullName>
    </submittedName>
</protein>
<proteinExistence type="predicted"/>
<sequence>MHFTTGIVVRIKLDEQRENYTNIKLKKYIFFQLFS</sequence>
<organism evidence="1">
    <name type="scientific">marine metagenome</name>
    <dbReference type="NCBI Taxonomy" id="408172"/>
    <lineage>
        <taxon>unclassified sequences</taxon>
        <taxon>metagenomes</taxon>
        <taxon>ecological metagenomes</taxon>
    </lineage>
</organism>
<name>A0A382KDC5_9ZZZZ</name>
<accession>A0A382KDC5</accession>
<gene>
    <name evidence="1" type="ORF">METZ01_LOCUS274216</name>
</gene>
<dbReference type="AlphaFoldDB" id="A0A382KDC5"/>